<sequence length="317" mass="36993">MLGQTCRKITGSLNVSPRIEFKRYLWRNSICQQKIDITLKYTDEASGSKANKEPTLYEKFLKNPKSVPLITSRKLENCNKYRQPRQAWLETLSTVEDHKLGMLDLHPDIFAVHPRLDILYHNLRWQEFYKKIDYNWTPSRGDLDVSGGKQMPQKGTGRARNRNRSSIMFRTGAKPLGPKGPRALFYMLPKQYRVQGLCTALSFKYAQNNLHIVDSLEIPTDDPEYIQDLIDTRFWGFSALFVDDTDYMPENITYALAEFPSYNILPVYGLNVRDMLKHETLILTLAAVEKIEQKLLFHSSRNKRSSKFSMDTRYDQY</sequence>
<dbReference type="Proteomes" id="UP000005408">
    <property type="component" value="Unassembled WGS sequence"/>
</dbReference>
<comment type="similarity">
    <text evidence="2">Belongs to the universal ribosomal protein uL4 family.</text>
</comment>
<dbReference type="InterPro" id="IPR002136">
    <property type="entry name" value="Ribosomal_uL4"/>
</dbReference>
<evidence type="ECO:0000256" key="5">
    <source>
        <dbReference type="ARBA" id="ARBA00023274"/>
    </source>
</evidence>
<dbReference type="PANTHER" id="PTHR10746:SF6">
    <property type="entry name" value="LARGE RIBOSOMAL SUBUNIT PROTEIN UL4M"/>
    <property type="match status" value="1"/>
</dbReference>
<evidence type="ECO:0000313" key="10">
    <source>
        <dbReference type="Proteomes" id="UP000005408"/>
    </source>
</evidence>
<reference evidence="9" key="1">
    <citation type="submission" date="2022-08" db="UniProtKB">
        <authorList>
            <consortium name="EnsemblMetazoa"/>
        </authorList>
    </citation>
    <scope>IDENTIFICATION</scope>
    <source>
        <strain evidence="9">05x7-T-G4-1.051#20</strain>
    </source>
</reference>
<evidence type="ECO:0000256" key="8">
    <source>
        <dbReference type="SAM" id="MobiDB-lite"/>
    </source>
</evidence>
<proteinExistence type="inferred from homology"/>
<evidence type="ECO:0000256" key="4">
    <source>
        <dbReference type="ARBA" id="ARBA00023128"/>
    </source>
</evidence>
<accession>A0A8W8HZB5</accession>
<evidence type="ECO:0000256" key="6">
    <source>
        <dbReference type="ARBA" id="ARBA00040565"/>
    </source>
</evidence>
<dbReference type="GO" id="GO:0005840">
    <property type="term" value="C:ribosome"/>
    <property type="evidence" value="ECO:0007669"/>
    <property type="project" value="UniProtKB-KW"/>
</dbReference>
<comment type="subcellular location">
    <subcellularLocation>
        <location evidence="1">Mitochondrion</location>
    </subcellularLocation>
</comment>
<dbReference type="GO" id="GO:1990904">
    <property type="term" value="C:ribonucleoprotein complex"/>
    <property type="evidence" value="ECO:0007669"/>
    <property type="project" value="UniProtKB-KW"/>
</dbReference>
<dbReference type="GO" id="GO:0005743">
    <property type="term" value="C:mitochondrial inner membrane"/>
    <property type="evidence" value="ECO:0007669"/>
    <property type="project" value="UniProtKB-ARBA"/>
</dbReference>
<name>A0A8W8HZB5_MAGGI</name>
<dbReference type="PANTHER" id="PTHR10746">
    <property type="entry name" value="50S RIBOSOMAL PROTEIN L4"/>
    <property type="match status" value="1"/>
</dbReference>
<dbReference type="AlphaFoldDB" id="A0A8W8HZB5"/>
<keyword evidence="5" id="KW-0687">Ribonucleoprotein</keyword>
<dbReference type="Gene3D" id="3.40.1370.10">
    <property type="match status" value="1"/>
</dbReference>
<dbReference type="EnsemblMetazoa" id="G11813.1">
    <property type="protein sequence ID" value="G11813.1:cds"/>
    <property type="gene ID" value="G11813"/>
</dbReference>
<dbReference type="EnsemblMetazoa" id="G11813.4">
    <property type="protein sequence ID" value="G11813.4:cds"/>
    <property type="gene ID" value="G11813"/>
</dbReference>
<organism evidence="9 10">
    <name type="scientific">Magallana gigas</name>
    <name type="common">Pacific oyster</name>
    <name type="synonym">Crassostrea gigas</name>
    <dbReference type="NCBI Taxonomy" id="29159"/>
    <lineage>
        <taxon>Eukaryota</taxon>
        <taxon>Metazoa</taxon>
        <taxon>Spiralia</taxon>
        <taxon>Lophotrochozoa</taxon>
        <taxon>Mollusca</taxon>
        <taxon>Bivalvia</taxon>
        <taxon>Autobranchia</taxon>
        <taxon>Pteriomorphia</taxon>
        <taxon>Ostreida</taxon>
        <taxon>Ostreoidea</taxon>
        <taxon>Ostreidae</taxon>
        <taxon>Magallana</taxon>
    </lineage>
</organism>
<protein>
    <recommendedName>
        <fullName evidence="6">Large ribosomal subunit protein uL4m</fullName>
    </recommendedName>
    <alternativeName>
        <fullName evidence="7">39S ribosomal protein L4, mitochondrial</fullName>
    </alternativeName>
</protein>
<evidence type="ECO:0000256" key="7">
    <source>
        <dbReference type="ARBA" id="ARBA00082711"/>
    </source>
</evidence>
<dbReference type="OrthoDB" id="275876at2759"/>
<dbReference type="FunFam" id="3.40.1370.10:FF:000005">
    <property type="entry name" value="39S ribosomal protein L4, mitochondrial"/>
    <property type="match status" value="1"/>
</dbReference>
<dbReference type="Pfam" id="PF00573">
    <property type="entry name" value="Ribosomal_L4"/>
    <property type="match status" value="1"/>
</dbReference>
<dbReference type="SUPFAM" id="SSF52166">
    <property type="entry name" value="Ribosomal protein L4"/>
    <property type="match status" value="1"/>
</dbReference>
<evidence type="ECO:0000256" key="3">
    <source>
        <dbReference type="ARBA" id="ARBA00022980"/>
    </source>
</evidence>
<evidence type="ECO:0000313" key="9">
    <source>
        <dbReference type="EnsemblMetazoa" id="G11813.1:cds"/>
    </source>
</evidence>
<keyword evidence="10" id="KW-1185">Reference proteome</keyword>
<evidence type="ECO:0000256" key="1">
    <source>
        <dbReference type="ARBA" id="ARBA00004173"/>
    </source>
</evidence>
<dbReference type="InterPro" id="IPR023574">
    <property type="entry name" value="Ribosomal_uL4_dom_sf"/>
</dbReference>
<dbReference type="InterPro" id="IPR013005">
    <property type="entry name" value="Ribosomal_uL4-like"/>
</dbReference>
<keyword evidence="4" id="KW-0496">Mitochondrion</keyword>
<dbReference type="GO" id="GO:0006412">
    <property type="term" value="P:translation"/>
    <property type="evidence" value="ECO:0007669"/>
    <property type="project" value="InterPro"/>
</dbReference>
<evidence type="ECO:0000256" key="2">
    <source>
        <dbReference type="ARBA" id="ARBA00010528"/>
    </source>
</evidence>
<dbReference type="GO" id="GO:0003735">
    <property type="term" value="F:structural constituent of ribosome"/>
    <property type="evidence" value="ECO:0007669"/>
    <property type="project" value="InterPro"/>
</dbReference>
<feature type="region of interest" description="Disordered" evidence="8">
    <location>
        <begin position="143"/>
        <end position="163"/>
    </location>
</feature>
<dbReference type="OMA" id="WIENTDA"/>
<keyword evidence="3" id="KW-0689">Ribosomal protein</keyword>